<proteinExistence type="predicted"/>
<dbReference type="InterPro" id="IPR050351">
    <property type="entry name" value="BphY/WalK/GraS-like"/>
</dbReference>
<name>A0ABU2ZPU2_9ALTE</name>
<dbReference type="Gene3D" id="3.30.565.10">
    <property type="entry name" value="Histidine kinase-like ATPase, C-terminal domain"/>
    <property type="match status" value="1"/>
</dbReference>
<feature type="transmembrane region" description="Helical" evidence="8">
    <location>
        <begin position="53"/>
        <end position="73"/>
    </location>
</feature>
<evidence type="ECO:0000256" key="8">
    <source>
        <dbReference type="SAM" id="Phobius"/>
    </source>
</evidence>
<keyword evidence="4" id="KW-0808">Transferase</keyword>
<dbReference type="PANTHER" id="PTHR45453:SF1">
    <property type="entry name" value="PHOSPHATE REGULON SENSOR PROTEIN PHOR"/>
    <property type="match status" value="1"/>
</dbReference>
<dbReference type="InterPro" id="IPR003661">
    <property type="entry name" value="HisK_dim/P_dom"/>
</dbReference>
<evidence type="ECO:0000313" key="10">
    <source>
        <dbReference type="EMBL" id="MDT0594645.1"/>
    </source>
</evidence>
<dbReference type="Gene3D" id="1.10.287.130">
    <property type="match status" value="1"/>
</dbReference>
<keyword evidence="11" id="KW-1185">Reference proteome</keyword>
<dbReference type="SMART" id="SM00388">
    <property type="entry name" value="HisKA"/>
    <property type="match status" value="1"/>
</dbReference>
<evidence type="ECO:0000313" key="11">
    <source>
        <dbReference type="Proteomes" id="UP001253545"/>
    </source>
</evidence>
<feature type="transmembrane region" description="Helical" evidence="8">
    <location>
        <begin position="217"/>
        <end position="238"/>
    </location>
</feature>
<evidence type="ECO:0000256" key="3">
    <source>
        <dbReference type="ARBA" id="ARBA00022553"/>
    </source>
</evidence>
<protein>
    <recommendedName>
        <fullName evidence="2">histidine kinase</fullName>
        <ecNumber evidence="2">2.7.13.3</ecNumber>
    </recommendedName>
</protein>
<reference evidence="10 11" key="1">
    <citation type="submission" date="2023-09" db="EMBL/GenBank/DDBJ databases">
        <authorList>
            <person name="Rey-Velasco X."/>
        </authorList>
    </citation>
    <scope>NUCLEOTIDE SEQUENCE [LARGE SCALE GENOMIC DNA]</scope>
    <source>
        <strain evidence="10 11">P117</strain>
    </source>
</reference>
<keyword evidence="3" id="KW-0597">Phosphoprotein</keyword>
<accession>A0ABU2ZPU2</accession>
<dbReference type="InterPro" id="IPR036890">
    <property type="entry name" value="HATPase_C_sf"/>
</dbReference>
<feature type="transmembrane region" description="Helical" evidence="8">
    <location>
        <begin position="21"/>
        <end position="41"/>
    </location>
</feature>
<feature type="coiled-coil region" evidence="7">
    <location>
        <begin position="175"/>
        <end position="206"/>
    </location>
</feature>
<dbReference type="RefSeq" id="WP_311368109.1">
    <property type="nucleotide sequence ID" value="NZ_JAVRHX010000001.1"/>
</dbReference>
<organism evidence="10 11">
    <name type="scientific">Glaciecola petra</name>
    <dbReference type="NCBI Taxonomy" id="3075602"/>
    <lineage>
        <taxon>Bacteria</taxon>
        <taxon>Pseudomonadati</taxon>
        <taxon>Pseudomonadota</taxon>
        <taxon>Gammaproteobacteria</taxon>
        <taxon>Alteromonadales</taxon>
        <taxon>Alteromonadaceae</taxon>
        <taxon>Glaciecola</taxon>
    </lineage>
</organism>
<keyword evidence="5 10" id="KW-0418">Kinase</keyword>
<feature type="domain" description="Histidine kinase" evidence="9">
    <location>
        <begin position="296"/>
        <end position="513"/>
    </location>
</feature>
<keyword evidence="8" id="KW-1133">Transmembrane helix</keyword>
<dbReference type="PROSITE" id="PS50109">
    <property type="entry name" value="HIS_KIN"/>
    <property type="match status" value="1"/>
</dbReference>
<dbReference type="SUPFAM" id="SSF55874">
    <property type="entry name" value="ATPase domain of HSP90 chaperone/DNA topoisomerase II/histidine kinase"/>
    <property type="match status" value="1"/>
</dbReference>
<dbReference type="SMART" id="SM00387">
    <property type="entry name" value="HATPase_c"/>
    <property type="match status" value="1"/>
</dbReference>
<comment type="caution">
    <text evidence="10">The sequence shown here is derived from an EMBL/GenBank/DDBJ whole genome shotgun (WGS) entry which is preliminary data.</text>
</comment>
<gene>
    <name evidence="10" type="ORF">RM552_07320</name>
</gene>
<dbReference type="Pfam" id="PF00512">
    <property type="entry name" value="HisKA"/>
    <property type="match status" value="1"/>
</dbReference>
<keyword evidence="8" id="KW-0472">Membrane</keyword>
<sequence>MKSLEGTAFTPIVALCQQKQSFLFINNLNSNALFAMLGNYFTYFGQVVQVRSLRQLILGSFFVALVPLIALLWQSQRDFDSMSQLTAENTQFFVFVTSELREIEALGDDVERLVRQYQVLPKNQLQQLADSAIAGYSNKISFICDQFGDISECNTINLNLSQLSEYPSFNDNLLLDAQLADLRQSQQQLRRQVQQLINQRILYQQTYLEEIQSRQGWSTAFLVVLSLSLTIIAAQLIIKPVRKLKSIIKSIANNDSSMPTQTQDGPRELIAVERDLYWLNDRLQQLEKVRTALLRHASHELKTPMASIKEGCEILEQGLVGELTDPQKEVVDLLTVSTERLNLLIVKLLDYNALLQQAEPTFENIALLDLINDCSHHYKLLLAQNDQSIVIDVDTQLEVVSDPELLRRAMDNLVSNAIAHGTLGSPIHVRAKDVGSNTIIDVMNSGEEIALAARGEIFEPFKRGQKSRNDKVIGAGLGLSIVSDCARLLGGDVTIIDDNKADVCFRIRIPIRENNA</sequence>
<keyword evidence="8" id="KW-0812">Transmembrane</keyword>
<keyword evidence="6" id="KW-0902">Two-component regulatory system</keyword>
<dbReference type="InterPro" id="IPR003594">
    <property type="entry name" value="HATPase_dom"/>
</dbReference>
<dbReference type="EC" id="2.7.13.3" evidence="2"/>
<evidence type="ECO:0000256" key="7">
    <source>
        <dbReference type="SAM" id="Coils"/>
    </source>
</evidence>
<dbReference type="PANTHER" id="PTHR45453">
    <property type="entry name" value="PHOSPHATE REGULON SENSOR PROTEIN PHOR"/>
    <property type="match status" value="1"/>
</dbReference>
<evidence type="ECO:0000256" key="5">
    <source>
        <dbReference type="ARBA" id="ARBA00022777"/>
    </source>
</evidence>
<evidence type="ECO:0000256" key="4">
    <source>
        <dbReference type="ARBA" id="ARBA00022679"/>
    </source>
</evidence>
<dbReference type="Pfam" id="PF02518">
    <property type="entry name" value="HATPase_c"/>
    <property type="match status" value="1"/>
</dbReference>
<dbReference type="InterPro" id="IPR036097">
    <property type="entry name" value="HisK_dim/P_sf"/>
</dbReference>
<evidence type="ECO:0000259" key="9">
    <source>
        <dbReference type="PROSITE" id="PS50109"/>
    </source>
</evidence>
<evidence type="ECO:0000256" key="2">
    <source>
        <dbReference type="ARBA" id="ARBA00012438"/>
    </source>
</evidence>
<evidence type="ECO:0000256" key="6">
    <source>
        <dbReference type="ARBA" id="ARBA00023012"/>
    </source>
</evidence>
<dbReference type="CDD" id="cd00082">
    <property type="entry name" value="HisKA"/>
    <property type="match status" value="1"/>
</dbReference>
<dbReference type="EMBL" id="JAVRHX010000001">
    <property type="protein sequence ID" value="MDT0594645.1"/>
    <property type="molecule type" value="Genomic_DNA"/>
</dbReference>
<keyword evidence="7" id="KW-0175">Coiled coil</keyword>
<dbReference type="InterPro" id="IPR005467">
    <property type="entry name" value="His_kinase_dom"/>
</dbReference>
<dbReference type="GO" id="GO:0016301">
    <property type="term" value="F:kinase activity"/>
    <property type="evidence" value="ECO:0007669"/>
    <property type="project" value="UniProtKB-KW"/>
</dbReference>
<dbReference type="Proteomes" id="UP001253545">
    <property type="component" value="Unassembled WGS sequence"/>
</dbReference>
<dbReference type="SUPFAM" id="SSF47384">
    <property type="entry name" value="Homodimeric domain of signal transducing histidine kinase"/>
    <property type="match status" value="1"/>
</dbReference>
<comment type="catalytic activity">
    <reaction evidence="1">
        <text>ATP + protein L-histidine = ADP + protein N-phospho-L-histidine.</text>
        <dbReference type="EC" id="2.7.13.3"/>
    </reaction>
</comment>
<evidence type="ECO:0000256" key="1">
    <source>
        <dbReference type="ARBA" id="ARBA00000085"/>
    </source>
</evidence>